<name>A0A3R7LSF4_9TRYP</name>
<dbReference type="EMBL" id="MKKU01000196">
    <property type="protein sequence ID" value="RNF19774.1"/>
    <property type="molecule type" value="Genomic_DNA"/>
</dbReference>
<dbReference type="Proteomes" id="UP000284403">
    <property type="component" value="Unassembled WGS sequence"/>
</dbReference>
<evidence type="ECO:0000256" key="1">
    <source>
        <dbReference type="ARBA" id="ARBA00004123"/>
    </source>
</evidence>
<dbReference type="GO" id="GO:0006261">
    <property type="term" value="P:DNA-templated DNA replication"/>
    <property type="evidence" value="ECO:0007669"/>
    <property type="project" value="TreeGrafter"/>
</dbReference>
<dbReference type="AlphaFoldDB" id="A0A3R7LSF4"/>
<feature type="compositionally biased region" description="Basic and acidic residues" evidence="3">
    <location>
        <begin position="141"/>
        <end position="167"/>
    </location>
</feature>
<accession>A0A3R7LSF4</accession>
<evidence type="ECO:0000256" key="2">
    <source>
        <dbReference type="ARBA" id="ARBA00023242"/>
    </source>
</evidence>
<evidence type="ECO:0000313" key="5">
    <source>
        <dbReference type="Proteomes" id="UP000284403"/>
    </source>
</evidence>
<keyword evidence="5" id="KW-1185">Reference proteome</keyword>
<feature type="region of interest" description="Disordered" evidence="3">
    <location>
        <begin position="118"/>
        <end position="177"/>
    </location>
</feature>
<dbReference type="PANTHER" id="PTHR13489">
    <property type="entry name" value="MINI-CHROMOSOME MAINTENANCE COMPLEX-BINDING PROTEIN"/>
    <property type="match status" value="1"/>
</dbReference>
<dbReference type="InterPro" id="IPR019140">
    <property type="entry name" value="MCM_complex-bd"/>
</dbReference>
<dbReference type="OrthoDB" id="329666at2759"/>
<keyword evidence="2" id="KW-0539">Nucleus</keyword>
<evidence type="ECO:0000313" key="4">
    <source>
        <dbReference type="EMBL" id="RNF19774.1"/>
    </source>
</evidence>
<protein>
    <submittedName>
        <fullName evidence="4">E2F target protein 1</fullName>
    </submittedName>
</protein>
<dbReference type="RefSeq" id="XP_029228966.1">
    <property type="nucleotide sequence ID" value="XM_029371023.1"/>
</dbReference>
<comment type="subcellular location">
    <subcellularLocation>
        <location evidence="1">Nucleus</location>
    </subcellularLocation>
</comment>
<comment type="caution">
    <text evidence="4">The sequence shown here is derived from an EMBL/GenBank/DDBJ whole genome shotgun (WGS) entry which is preliminary data.</text>
</comment>
<organism evidence="4 5">
    <name type="scientific">Trypanosoma conorhini</name>
    <dbReference type="NCBI Taxonomy" id="83891"/>
    <lineage>
        <taxon>Eukaryota</taxon>
        <taxon>Discoba</taxon>
        <taxon>Euglenozoa</taxon>
        <taxon>Kinetoplastea</taxon>
        <taxon>Metakinetoplastina</taxon>
        <taxon>Trypanosomatida</taxon>
        <taxon>Trypanosomatidae</taxon>
        <taxon>Trypanosoma</taxon>
    </lineage>
</organism>
<dbReference type="GO" id="GO:0005634">
    <property type="term" value="C:nucleus"/>
    <property type="evidence" value="ECO:0007669"/>
    <property type="project" value="UniProtKB-SubCell"/>
</dbReference>
<dbReference type="GO" id="GO:0003682">
    <property type="term" value="F:chromatin binding"/>
    <property type="evidence" value="ECO:0007669"/>
    <property type="project" value="TreeGrafter"/>
</dbReference>
<dbReference type="GeneID" id="40317722"/>
<gene>
    <name evidence="4" type="ORF">Tco025E_04111</name>
</gene>
<dbReference type="PANTHER" id="PTHR13489:SF0">
    <property type="entry name" value="MINI-CHROMOSOME MAINTENANCE COMPLEX-BINDING PROTEIN"/>
    <property type="match status" value="1"/>
</dbReference>
<evidence type="ECO:0000256" key="3">
    <source>
        <dbReference type="SAM" id="MobiDB-lite"/>
    </source>
</evidence>
<dbReference type="Pfam" id="PF09739">
    <property type="entry name" value="MCM_bind"/>
    <property type="match status" value="1"/>
</dbReference>
<sequence>MDVGCCQAEVGKLIRDKAEELNDVGAALAFVHHHVLDKLQTSESVPPVPDVFPPCALQRVSGQLCRCRGMIQEVEPNLSLYRASSLDFFGGTEDENTTMLEATLLYVIPVPGNSYFYDAPPEGQSEERAAASNLPAPGHTSGDRKRRERPDRQLQNSDVERDSKQPRQEPASRCGEVPQSMLNVPLYQKLNLPHPPLSGLLHTACVVTVIQHSAVDGNRLQLNDVVDFFGFLDDDLAATGSQSLDPADEFGAFASWHAEQLPPSLLSRMTCISWRHVFFAPMRPLASHYFESKRSLVVLYLANTICQGDALLAEYVLLHLCARVITHERATPIGDIPLRVEAQTIDPEAWSSFMRSIAPVGEVLFAASQLSSVDLRIAPRQDHMTNVLRTGALQLANGTHVTLDCQAVSKASSALHDALFTVIHKQVLPLQYPYQVHELPIDLSFLALSTVRLSEEIDALQLATSVRWLPELPMAATHAANISAKDVRDYLSHVRCVRRGFDCEGTSQARRLADKLVDFSKSEPAWNNHDPFIHNNSFSMAAALMRACAASFGRERISDDDVEHVLRLEKDRVARCC</sequence>
<proteinExistence type="predicted"/>
<reference evidence="4 5" key="1">
    <citation type="journal article" date="2018" name="BMC Genomics">
        <title>Genomic comparison of Trypanosoma conorhini and Trypanosoma rangeli to Trypanosoma cruzi strains of high and low virulence.</title>
        <authorList>
            <person name="Bradwell K.R."/>
            <person name="Koparde V.N."/>
            <person name="Matveyev A.V."/>
            <person name="Serrano M.G."/>
            <person name="Alves J.M."/>
            <person name="Parikh H."/>
            <person name="Huang B."/>
            <person name="Lee V."/>
            <person name="Espinosa-Alvarez O."/>
            <person name="Ortiz P.A."/>
            <person name="Costa-Martins A.G."/>
            <person name="Teixeira M.M."/>
            <person name="Buck G.A."/>
        </authorList>
    </citation>
    <scope>NUCLEOTIDE SEQUENCE [LARGE SCALE GENOMIC DNA]</scope>
    <source>
        <strain evidence="4 5">025E</strain>
    </source>
</reference>